<organism evidence="2 3">
    <name type="scientific">Smittium mucronatum</name>
    <dbReference type="NCBI Taxonomy" id="133383"/>
    <lineage>
        <taxon>Eukaryota</taxon>
        <taxon>Fungi</taxon>
        <taxon>Fungi incertae sedis</taxon>
        <taxon>Zoopagomycota</taxon>
        <taxon>Kickxellomycotina</taxon>
        <taxon>Harpellomycetes</taxon>
        <taxon>Harpellales</taxon>
        <taxon>Legeriomycetaceae</taxon>
        <taxon>Smittium</taxon>
    </lineage>
</organism>
<accession>A0A1R0H366</accession>
<dbReference type="AlphaFoldDB" id="A0A1R0H366"/>
<sequence length="556" mass="60420">MPNAIAFDQIVAETSLEQVPQACSSPRIHTLNPNSFPSIQAASDSTALSHNPASTAISPLKNNVILPNESSIPDPPQTSKKRKNRPKNLIYNTKKRRLLASNTLGPSLPPNSTIGLPSISNTSLLHLPVDTLPDVGHVPLSQSSHGSVGNSYQIAPPIPVEAHPDSIDDPLAHLYNNASISSNLLSSPQPVEPHLNPKVPHPSFPSNGSLESNSAVPIENLSQNSITPPIDPHKIKKISLKFKEKSLFQTVPVQLQKNLTQRRTSIQQSVDFAVSLSMIPHPSPSPAPNPDFASNPSHNPYFSNQFFQPPISSNFVNTSFIPNVRPSGPNYTGSNIIPHIRPAIPSSYIEANQFSQNSAIRPSPVSTDPYHTTSNPLPIYHYNYHYPFPVPLQPQPSLPPTYTLNHPQPSSIHPMNSWSSNASVAPMSSQPQIISFGTPGTRKEPLVVPTTTITHLNPVSKNSRKRGTDGNAADPLVQRRYRKKDLLLNPNSIDSLVTLFKPLVPAQTLSNLENQDPQLFFSKMVELSDCIKNLSTTIAPHQGEGVLPTPPTTTAV</sequence>
<dbReference type="Proteomes" id="UP000187455">
    <property type="component" value="Unassembled WGS sequence"/>
</dbReference>
<gene>
    <name evidence="2" type="ORF">AYI68_g2283</name>
</gene>
<evidence type="ECO:0000313" key="2">
    <source>
        <dbReference type="EMBL" id="OLY83575.1"/>
    </source>
</evidence>
<evidence type="ECO:0000313" key="3">
    <source>
        <dbReference type="Proteomes" id="UP000187455"/>
    </source>
</evidence>
<dbReference type="EMBL" id="LSSL01000839">
    <property type="protein sequence ID" value="OLY83575.1"/>
    <property type="molecule type" value="Genomic_DNA"/>
</dbReference>
<reference evidence="2 3" key="1">
    <citation type="journal article" date="2016" name="Mol. Biol. Evol.">
        <title>Genome-Wide Survey of Gut Fungi (Harpellales) Reveals the First Horizontally Transferred Ubiquitin Gene from a Mosquito Host.</title>
        <authorList>
            <person name="Wang Y."/>
            <person name="White M.M."/>
            <person name="Kvist S."/>
            <person name="Moncalvo J.M."/>
        </authorList>
    </citation>
    <scope>NUCLEOTIDE SEQUENCE [LARGE SCALE GENOMIC DNA]</scope>
    <source>
        <strain evidence="2 3">ALG-7-W6</strain>
    </source>
</reference>
<evidence type="ECO:0000256" key="1">
    <source>
        <dbReference type="SAM" id="MobiDB-lite"/>
    </source>
</evidence>
<feature type="region of interest" description="Disordered" evidence="1">
    <location>
        <begin position="66"/>
        <end position="89"/>
    </location>
</feature>
<comment type="caution">
    <text evidence="2">The sequence shown here is derived from an EMBL/GenBank/DDBJ whole genome shotgun (WGS) entry which is preliminary data.</text>
</comment>
<name>A0A1R0H366_9FUNG</name>
<protein>
    <submittedName>
        <fullName evidence="2">Uncharacterized protein</fullName>
    </submittedName>
</protein>
<keyword evidence="3" id="KW-1185">Reference proteome</keyword>
<proteinExistence type="predicted"/>
<feature type="non-terminal residue" evidence="2">
    <location>
        <position position="556"/>
    </location>
</feature>